<dbReference type="Proteomes" id="UP001431532">
    <property type="component" value="Unassembled WGS sequence"/>
</dbReference>
<dbReference type="GO" id="GO:0005507">
    <property type="term" value="F:copper ion binding"/>
    <property type="evidence" value="ECO:0007669"/>
    <property type="project" value="TreeGrafter"/>
</dbReference>
<keyword evidence="9" id="KW-1278">Translocase</keyword>
<dbReference type="PROSITE" id="PS00154">
    <property type="entry name" value="ATPASE_E1_E2"/>
    <property type="match status" value="1"/>
</dbReference>
<feature type="compositionally biased region" description="Polar residues" evidence="14">
    <location>
        <begin position="1"/>
        <end position="12"/>
    </location>
</feature>
<evidence type="ECO:0000256" key="4">
    <source>
        <dbReference type="ARBA" id="ARBA00022692"/>
    </source>
</evidence>
<sequence length="695" mass="75347">MKNNKSRGSSKTEQSNHQMSNHQHHHMNHEKHEHETMNHEDNNHHDHSNHHEMMVHDFKKRFVLSLFLVVPILLLSPMIQTFLGINLRFTGDTYVLLVLSSILFVYGGKPFFIGAIEEVKSKIPAMMTLITLAIVVAYIYSTITVFTGLGSDFFWELSTLISVMLLGHWIEMKSILGASRALEELLKLMPETAHQIKTNGDIVDIALNQVTEGMNLLVKPGEKIPTDGSIYEGKSAINESMLTGESVPVEKSEGDEVIGGSINSDGSIKMTVTRVGEATFLSQVIKLVKDAQSTRSKTQRLADVAAKYLFYIAVIGGVGTFVVWMSLGAELSFAMERAVTVIIISCPHALGLATPLVTAVSSSIGARHGLLIRNRANFENARKIDTVVFDKTGTLTYGQFGVNHVIAFKDDENKILSLAYALENHSEHPIAVGIINESKKRDISLLDVSNFTAIPGKGLSGTVDGKSITIASPGYIQELDLSYNLKTYEKLADEGNTVIFVIENNILIGLIALSDIVRESAKTAVEELKSLGIQSIMLTGDNNKVAQKVAAEIGIDSVISEVLPHQKADKIQQLVDDKRTVAMTGDGINDAPALAKSHLGIAIGAGTDVAIETADVILVKSNPNDVVNIVKLSKATYKKMTQNLIWATGYNLLAIPLAAGVLVSAGILLSPAIGAVLMSLSTVIVSINAKLLKMK</sequence>
<dbReference type="NCBIfam" id="TIGR01511">
    <property type="entry name" value="ATPase-IB1_Cu"/>
    <property type="match status" value="1"/>
</dbReference>
<dbReference type="Pfam" id="PF00702">
    <property type="entry name" value="Hydrolase"/>
    <property type="match status" value="1"/>
</dbReference>
<evidence type="ECO:0000256" key="12">
    <source>
        <dbReference type="ARBA" id="ARBA00023136"/>
    </source>
</evidence>
<feature type="transmembrane region" description="Helical" evidence="13">
    <location>
        <begin position="153"/>
        <end position="170"/>
    </location>
</feature>
<keyword evidence="6 13" id="KW-0547">Nucleotide-binding</keyword>
<dbReference type="InterPro" id="IPR023298">
    <property type="entry name" value="ATPase_P-typ_TM_dom_sf"/>
</dbReference>
<comment type="subcellular location">
    <subcellularLocation>
        <location evidence="1">Cell membrane</location>
        <topology evidence="1">Multi-pass membrane protein</topology>
    </subcellularLocation>
</comment>
<dbReference type="PRINTS" id="PR00119">
    <property type="entry name" value="CATATPASE"/>
</dbReference>
<dbReference type="InterPro" id="IPR036412">
    <property type="entry name" value="HAD-like_sf"/>
</dbReference>
<dbReference type="SFLD" id="SFLDG00002">
    <property type="entry name" value="C1.7:_P-type_atpase_like"/>
    <property type="match status" value="1"/>
</dbReference>
<feature type="transmembrane region" description="Helical" evidence="13">
    <location>
        <begin position="644"/>
        <end position="667"/>
    </location>
</feature>
<keyword evidence="10 13" id="KW-1133">Transmembrane helix</keyword>
<keyword evidence="5 13" id="KW-0479">Metal-binding</keyword>
<dbReference type="SFLD" id="SFLDS00003">
    <property type="entry name" value="Haloacid_Dehalogenase"/>
    <property type="match status" value="1"/>
</dbReference>
<dbReference type="SFLD" id="SFLDF00027">
    <property type="entry name" value="p-type_atpase"/>
    <property type="match status" value="1"/>
</dbReference>
<reference evidence="16" key="1">
    <citation type="submission" date="2023-05" db="EMBL/GenBank/DDBJ databases">
        <title>Mariniplasma microaerophilum sp. nov., a novel anaerobic mollicute isolated from terrestrial mud volcano, Taman Peninsula, Russia.</title>
        <authorList>
            <person name="Khomyakova M.A."/>
            <person name="Merkel A.Y."/>
            <person name="Slobodkin A.I."/>
        </authorList>
    </citation>
    <scope>NUCLEOTIDE SEQUENCE</scope>
    <source>
        <strain evidence="16">M4Ah</strain>
    </source>
</reference>
<keyword evidence="7" id="KW-0187">Copper transport</keyword>
<dbReference type="PANTHER" id="PTHR43520">
    <property type="entry name" value="ATP7, ISOFORM B"/>
    <property type="match status" value="1"/>
</dbReference>
<dbReference type="Gene3D" id="3.40.1110.10">
    <property type="entry name" value="Calcium-transporting ATPase, cytoplasmic domain N"/>
    <property type="match status" value="1"/>
</dbReference>
<evidence type="ECO:0000256" key="8">
    <source>
        <dbReference type="ARBA" id="ARBA00022840"/>
    </source>
</evidence>
<accession>A0AAW6U4P9</accession>
<comment type="caution">
    <text evidence="16">The sequence shown here is derived from an EMBL/GenBank/DDBJ whole genome shotgun (WGS) entry which is preliminary data.</text>
</comment>
<evidence type="ECO:0000256" key="9">
    <source>
        <dbReference type="ARBA" id="ARBA00022967"/>
    </source>
</evidence>
<keyword evidence="16" id="KW-0378">Hydrolase</keyword>
<evidence type="ECO:0000256" key="11">
    <source>
        <dbReference type="ARBA" id="ARBA00023008"/>
    </source>
</evidence>
<dbReference type="SUPFAM" id="SSF81653">
    <property type="entry name" value="Calcium ATPase, transduction domain A"/>
    <property type="match status" value="1"/>
</dbReference>
<dbReference type="InterPro" id="IPR023299">
    <property type="entry name" value="ATPase_P-typ_cyto_dom_N"/>
</dbReference>
<keyword evidence="11" id="KW-0186">Copper</keyword>
<evidence type="ECO:0000256" key="13">
    <source>
        <dbReference type="RuleBase" id="RU362081"/>
    </source>
</evidence>
<keyword evidence="7" id="KW-0813">Transport</keyword>
<dbReference type="InterPro" id="IPR018303">
    <property type="entry name" value="ATPase_P-typ_P_site"/>
</dbReference>
<dbReference type="Gene3D" id="3.40.50.1000">
    <property type="entry name" value="HAD superfamily/HAD-like"/>
    <property type="match status" value="1"/>
</dbReference>
<evidence type="ECO:0000259" key="15">
    <source>
        <dbReference type="Pfam" id="PF00122"/>
    </source>
</evidence>
<feature type="transmembrane region" description="Helical" evidence="13">
    <location>
        <begin position="94"/>
        <end position="116"/>
    </location>
</feature>
<dbReference type="InterPro" id="IPR027256">
    <property type="entry name" value="P-typ_ATPase_IB"/>
</dbReference>
<keyword evidence="12 13" id="KW-0472">Membrane</keyword>
<comment type="similarity">
    <text evidence="2 13">Belongs to the cation transport ATPase (P-type) (TC 3.A.3) family. Type IB subfamily.</text>
</comment>
<dbReference type="GO" id="GO:0055070">
    <property type="term" value="P:copper ion homeostasis"/>
    <property type="evidence" value="ECO:0007669"/>
    <property type="project" value="TreeGrafter"/>
</dbReference>
<dbReference type="PRINTS" id="PR00943">
    <property type="entry name" value="CUATPASE"/>
</dbReference>
<dbReference type="InterPro" id="IPR023214">
    <property type="entry name" value="HAD_sf"/>
</dbReference>
<feature type="transmembrane region" description="Helical" evidence="13">
    <location>
        <begin position="673"/>
        <end position="692"/>
    </location>
</feature>
<dbReference type="InterPro" id="IPR001757">
    <property type="entry name" value="P_typ_ATPase"/>
</dbReference>
<feature type="region of interest" description="Disordered" evidence="14">
    <location>
        <begin position="1"/>
        <end position="49"/>
    </location>
</feature>
<feature type="transmembrane region" description="Helical" evidence="13">
    <location>
        <begin position="308"/>
        <end position="327"/>
    </location>
</feature>
<dbReference type="Gene3D" id="2.70.150.10">
    <property type="entry name" value="Calcium-transporting ATPase, cytoplasmic transduction domain A"/>
    <property type="match status" value="1"/>
</dbReference>
<dbReference type="PANTHER" id="PTHR43520:SF8">
    <property type="entry name" value="P-TYPE CU(+) TRANSPORTER"/>
    <property type="match status" value="1"/>
</dbReference>
<dbReference type="EC" id="3.6.3.-" evidence="16"/>
<name>A0AAW6U4P9_9MOLU</name>
<dbReference type="AlphaFoldDB" id="A0AAW6U4P9"/>
<evidence type="ECO:0000256" key="5">
    <source>
        <dbReference type="ARBA" id="ARBA00022723"/>
    </source>
</evidence>
<evidence type="ECO:0000256" key="14">
    <source>
        <dbReference type="SAM" id="MobiDB-lite"/>
    </source>
</evidence>
<keyword evidence="3 13" id="KW-1003">Cell membrane</keyword>
<gene>
    <name evidence="16" type="ORF">QJ521_04705</name>
</gene>
<dbReference type="SUPFAM" id="SSF81665">
    <property type="entry name" value="Calcium ATPase, transmembrane domain M"/>
    <property type="match status" value="1"/>
</dbReference>
<feature type="transmembrane region" description="Helical" evidence="13">
    <location>
        <begin position="62"/>
        <end position="82"/>
    </location>
</feature>
<evidence type="ECO:0000256" key="2">
    <source>
        <dbReference type="ARBA" id="ARBA00006024"/>
    </source>
</evidence>
<evidence type="ECO:0000256" key="10">
    <source>
        <dbReference type="ARBA" id="ARBA00022989"/>
    </source>
</evidence>
<keyword evidence="8 13" id="KW-0067">ATP-binding</keyword>
<dbReference type="InterPro" id="IPR044492">
    <property type="entry name" value="P_typ_ATPase_HD_dom"/>
</dbReference>
<dbReference type="SUPFAM" id="SSF56784">
    <property type="entry name" value="HAD-like"/>
    <property type="match status" value="1"/>
</dbReference>
<proteinExistence type="inferred from homology"/>
<evidence type="ECO:0000256" key="7">
    <source>
        <dbReference type="ARBA" id="ARBA00022796"/>
    </source>
</evidence>
<keyword evidence="7" id="KW-0406">Ion transport</keyword>
<dbReference type="GO" id="GO:0005524">
    <property type="term" value="F:ATP binding"/>
    <property type="evidence" value="ECO:0007669"/>
    <property type="project" value="UniProtKB-UniRule"/>
</dbReference>
<dbReference type="NCBIfam" id="TIGR01494">
    <property type="entry name" value="ATPase_P-type"/>
    <property type="match status" value="1"/>
</dbReference>
<dbReference type="Pfam" id="PF00122">
    <property type="entry name" value="E1-E2_ATPase"/>
    <property type="match status" value="1"/>
</dbReference>
<evidence type="ECO:0000313" key="17">
    <source>
        <dbReference type="Proteomes" id="UP001431532"/>
    </source>
</evidence>
<dbReference type="EMBL" id="JASCXW010000012">
    <property type="protein sequence ID" value="MDI6452857.1"/>
    <property type="molecule type" value="Genomic_DNA"/>
</dbReference>
<keyword evidence="17" id="KW-1185">Reference proteome</keyword>
<evidence type="ECO:0000256" key="6">
    <source>
        <dbReference type="ARBA" id="ARBA00022741"/>
    </source>
</evidence>
<evidence type="ECO:0000256" key="3">
    <source>
        <dbReference type="ARBA" id="ARBA00022475"/>
    </source>
</evidence>
<dbReference type="NCBIfam" id="TIGR01525">
    <property type="entry name" value="ATPase-IB_hvy"/>
    <property type="match status" value="1"/>
</dbReference>
<dbReference type="GO" id="GO:0005886">
    <property type="term" value="C:plasma membrane"/>
    <property type="evidence" value="ECO:0007669"/>
    <property type="project" value="UniProtKB-SubCell"/>
</dbReference>
<feature type="domain" description="P-type ATPase A" evidence="15">
    <location>
        <begin position="188"/>
        <end position="289"/>
    </location>
</feature>
<dbReference type="FunFam" id="2.70.150.10:FF:000020">
    <property type="entry name" value="Copper-exporting P-type ATPase A"/>
    <property type="match status" value="1"/>
</dbReference>
<feature type="compositionally biased region" description="Basic and acidic residues" evidence="14">
    <location>
        <begin position="30"/>
        <end position="49"/>
    </location>
</feature>
<keyword evidence="4 13" id="KW-0812">Transmembrane</keyword>
<dbReference type="InterPro" id="IPR008250">
    <property type="entry name" value="ATPase_P-typ_transduc_dom_A_sf"/>
</dbReference>
<dbReference type="RefSeq" id="WP_282839281.1">
    <property type="nucleotide sequence ID" value="NZ_JASCXW010000012.1"/>
</dbReference>
<dbReference type="GO" id="GO:0016887">
    <property type="term" value="F:ATP hydrolysis activity"/>
    <property type="evidence" value="ECO:0007669"/>
    <property type="project" value="InterPro"/>
</dbReference>
<dbReference type="NCBIfam" id="TIGR01512">
    <property type="entry name" value="ATPase-IB2_Cd"/>
    <property type="match status" value="1"/>
</dbReference>
<dbReference type="InterPro" id="IPR059000">
    <property type="entry name" value="ATPase_P-type_domA"/>
</dbReference>
<feature type="transmembrane region" description="Helical" evidence="13">
    <location>
        <begin position="123"/>
        <end position="141"/>
    </location>
</feature>
<dbReference type="GO" id="GO:0043682">
    <property type="term" value="F:P-type divalent copper transporter activity"/>
    <property type="evidence" value="ECO:0007669"/>
    <property type="project" value="TreeGrafter"/>
</dbReference>
<evidence type="ECO:0000313" key="16">
    <source>
        <dbReference type="EMBL" id="MDI6452857.1"/>
    </source>
</evidence>
<protein>
    <submittedName>
        <fullName evidence="16">Copper-translocating P-type ATPase</fullName>
        <ecNumber evidence="16">3.6.3.-</ecNumber>
    </submittedName>
</protein>
<organism evidence="16 17">
    <name type="scientific">Peloplasma aerotolerans</name>
    <dbReference type="NCBI Taxonomy" id="3044389"/>
    <lineage>
        <taxon>Bacteria</taxon>
        <taxon>Bacillati</taxon>
        <taxon>Mycoplasmatota</taxon>
        <taxon>Mollicutes</taxon>
        <taxon>Acholeplasmatales</taxon>
        <taxon>Acholeplasmataceae</taxon>
        <taxon>Peloplasma</taxon>
    </lineage>
</organism>
<feature type="transmembrane region" description="Helical" evidence="13">
    <location>
        <begin position="339"/>
        <end position="365"/>
    </location>
</feature>
<evidence type="ECO:0000256" key="1">
    <source>
        <dbReference type="ARBA" id="ARBA00004651"/>
    </source>
</evidence>